<reference evidence="1 2" key="1">
    <citation type="journal article" date="2015" name="Infect. Genet. Evol.">
        <title>Unique genomic organization of a novel Avipoxvirus detected in turkey (Meleagris gallopavo).</title>
        <authorList>
            <person name="Banyai K."/>
            <person name="Palya V."/>
            <person name="Denes B."/>
            <person name="Glavits R."/>
            <person name="Ivanics E."/>
            <person name="Horvath B."/>
            <person name="Farkas S.L."/>
            <person name="Marton S."/>
            <person name="Balint A."/>
            <person name="Gyuranecz M."/>
            <person name="Erdelyi K."/>
            <person name="Dan A."/>
        </authorList>
    </citation>
    <scope>NUCLEOTIDE SEQUENCE [LARGE SCALE GENOMIC DNA]</scope>
    <source>
        <strain evidence="1 2">TKPV-HU1124/2011</strain>
    </source>
</reference>
<evidence type="ECO:0000313" key="2">
    <source>
        <dbReference type="Proteomes" id="UP000142477"/>
    </source>
</evidence>
<name>A0A0M5HVG8_9POXV</name>
<evidence type="ECO:0000313" key="1">
    <source>
        <dbReference type="EMBL" id="ALA62533.1"/>
    </source>
</evidence>
<dbReference type="EMBL" id="KP728110">
    <property type="protein sequence ID" value="ALA62533.1"/>
    <property type="molecule type" value="Genomic_DNA"/>
</dbReference>
<dbReference type="GeneID" id="26122849"/>
<proteinExistence type="predicted"/>
<sequence length="135" mass="15634">MEISHILDLILLKENIAFRKINLIDGDDYGCYMVICVDGGIQYIDIELILYPDWSSVSVVKPISARVNNVDTGVIETERTIFTVRYLISLKVKEYAYIEIFSNRKFLYKYPTLVIDIKRSIYYVADKGESNAYVD</sequence>
<dbReference type="Pfam" id="PF03287">
    <property type="entry name" value="Pox_C7_F8A"/>
    <property type="match status" value="1"/>
</dbReference>
<organism evidence="1 2">
    <name type="scientific">Turkeypox virus</name>
    <dbReference type="NCBI Taxonomy" id="336486"/>
    <lineage>
        <taxon>Viruses</taxon>
        <taxon>Varidnaviria</taxon>
        <taxon>Bamfordvirae</taxon>
        <taxon>Nucleocytoviricota</taxon>
        <taxon>Pokkesviricetes</taxon>
        <taxon>Chitovirales</taxon>
        <taxon>Poxviridae</taxon>
        <taxon>Chordopoxvirinae</taxon>
        <taxon>Avipoxvirus</taxon>
        <taxon>Avipoxvirus turkeypox</taxon>
    </lineage>
</organism>
<keyword evidence="2" id="KW-1185">Reference proteome</keyword>
<protein>
    <recommendedName>
        <fullName evidence="3">Host range protein</fullName>
    </recommendedName>
</protein>
<accession>A0A0M5HVG8</accession>
<dbReference type="Proteomes" id="UP000142477">
    <property type="component" value="Segment"/>
</dbReference>
<evidence type="ECO:0008006" key="3">
    <source>
        <dbReference type="Google" id="ProtNLM"/>
    </source>
</evidence>
<dbReference type="GO" id="GO:0016032">
    <property type="term" value="P:viral process"/>
    <property type="evidence" value="ECO:0007669"/>
    <property type="project" value="InterPro"/>
</dbReference>
<dbReference type="KEGG" id="vg:26122849"/>
<dbReference type="OrthoDB" id="13913at10239"/>
<dbReference type="PIRSF" id="PIRSF003779">
    <property type="entry name" value="VAC_C7L"/>
    <property type="match status" value="1"/>
</dbReference>
<dbReference type="RefSeq" id="YP_009177180.1">
    <property type="nucleotide sequence ID" value="NC_028238.1"/>
</dbReference>
<dbReference type="InterPro" id="IPR004967">
    <property type="entry name" value="Poxvirus_C7/F8A"/>
</dbReference>